<keyword evidence="2" id="KW-1185">Reference proteome</keyword>
<name>C0EDT8_9FIRM</name>
<dbReference type="Proteomes" id="UP000003340">
    <property type="component" value="Unassembled WGS sequence"/>
</dbReference>
<reference evidence="1 2" key="2">
    <citation type="submission" date="2009-02" db="EMBL/GenBank/DDBJ databases">
        <title>Draft genome sequence of Clostridium methylpentosum (DSM 5476).</title>
        <authorList>
            <person name="Sudarsanam P."/>
            <person name="Ley R."/>
            <person name="Guruge J."/>
            <person name="Turnbaugh P.J."/>
            <person name="Mahowald M."/>
            <person name="Liep D."/>
            <person name="Gordon J."/>
        </authorList>
    </citation>
    <scope>NUCLEOTIDE SEQUENCE [LARGE SCALE GENOMIC DNA]</scope>
    <source>
        <strain evidence="1 2">DSM 5476</strain>
    </source>
</reference>
<evidence type="ECO:0000313" key="1">
    <source>
        <dbReference type="EMBL" id="EEG30286.1"/>
    </source>
</evidence>
<dbReference type="HOGENOM" id="CLU_3307440_0_0_9"/>
<evidence type="ECO:0000313" key="2">
    <source>
        <dbReference type="Proteomes" id="UP000003340"/>
    </source>
</evidence>
<gene>
    <name evidence="1" type="ORF">CLOSTMETH_02017</name>
</gene>
<protein>
    <submittedName>
        <fullName evidence="1">Uncharacterized protein</fullName>
    </submittedName>
</protein>
<reference evidence="1 2" key="1">
    <citation type="submission" date="2009-01" db="EMBL/GenBank/DDBJ databases">
        <authorList>
            <person name="Fulton L."/>
            <person name="Clifton S."/>
            <person name="Fulton B."/>
            <person name="Xu J."/>
            <person name="Minx P."/>
            <person name="Pepin K.H."/>
            <person name="Johnson M."/>
            <person name="Bhonagiri V."/>
            <person name="Nash W.E."/>
            <person name="Mardis E.R."/>
            <person name="Wilson R.K."/>
        </authorList>
    </citation>
    <scope>NUCLEOTIDE SEQUENCE [LARGE SCALE GENOMIC DNA]</scope>
    <source>
        <strain evidence="1 2">DSM 5476</strain>
    </source>
</reference>
<dbReference type="AlphaFoldDB" id="C0EDT8"/>
<proteinExistence type="predicted"/>
<organism evidence="1 2">
    <name type="scientific">[Clostridium] methylpentosum DSM 5476</name>
    <dbReference type="NCBI Taxonomy" id="537013"/>
    <lineage>
        <taxon>Bacteria</taxon>
        <taxon>Bacillati</taxon>
        <taxon>Bacillota</taxon>
        <taxon>Clostridia</taxon>
        <taxon>Eubacteriales</taxon>
        <taxon>Oscillospiraceae</taxon>
        <taxon>Oscillospiraceae incertae sedis</taxon>
    </lineage>
</organism>
<accession>C0EDT8</accession>
<dbReference type="EMBL" id="ACEC01000066">
    <property type="protein sequence ID" value="EEG30286.1"/>
    <property type="molecule type" value="Genomic_DNA"/>
</dbReference>
<comment type="caution">
    <text evidence="1">The sequence shown here is derived from an EMBL/GenBank/DDBJ whole genome shotgun (WGS) entry which is preliminary data.</text>
</comment>
<sequence length="39" mass="4421">MLAVCKELLTNAVRISDSLFFVRFSDAQVNHNFIHKKAG</sequence>